<dbReference type="STRING" id="546414.Deide_08260"/>
<dbReference type="InterPro" id="IPR017941">
    <property type="entry name" value="Rieske_2Fe-2S"/>
</dbReference>
<evidence type="ECO:0000259" key="6">
    <source>
        <dbReference type="PROSITE" id="PS51296"/>
    </source>
</evidence>
<keyword evidence="2" id="KW-0479">Metal-binding</keyword>
<dbReference type="OrthoDB" id="9767869at2"/>
<dbReference type="Proteomes" id="UP000002208">
    <property type="component" value="Chromosome"/>
</dbReference>
<name>C1D1H0_DEIDV</name>
<evidence type="ECO:0000313" key="7">
    <source>
        <dbReference type="EMBL" id="ACO45694.1"/>
    </source>
</evidence>
<dbReference type="GO" id="GO:0051537">
    <property type="term" value="F:2 iron, 2 sulfur cluster binding"/>
    <property type="evidence" value="ECO:0007669"/>
    <property type="project" value="UniProtKB-KW"/>
</dbReference>
<feature type="domain" description="Rieske" evidence="6">
    <location>
        <begin position="79"/>
        <end position="192"/>
    </location>
</feature>
<proteinExistence type="predicted"/>
<keyword evidence="1" id="KW-0001">2Fe-2S</keyword>
<keyword evidence="8" id="KW-1185">Reference proteome</keyword>
<feature type="transmembrane region" description="Helical" evidence="5">
    <location>
        <begin position="27"/>
        <end position="46"/>
    </location>
</feature>
<dbReference type="eggNOG" id="COG0723">
    <property type="taxonomic scope" value="Bacteria"/>
</dbReference>
<dbReference type="InterPro" id="IPR036922">
    <property type="entry name" value="Rieske_2Fe-2S_sf"/>
</dbReference>
<dbReference type="GO" id="GO:0046872">
    <property type="term" value="F:metal ion binding"/>
    <property type="evidence" value="ECO:0007669"/>
    <property type="project" value="UniProtKB-KW"/>
</dbReference>
<evidence type="ECO:0000313" key="8">
    <source>
        <dbReference type="Proteomes" id="UP000002208"/>
    </source>
</evidence>
<accession>C1D1H0</accession>
<dbReference type="PROSITE" id="PS51296">
    <property type="entry name" value="RIESKE"/>
    <property type="match status" value="1"/>
</dbReference>
<keyword evidence="3" id="KW-0408">Iron</keyword>
<protein>
    <submittedName>
        <fullName evidence="7">Putative arsenite oxidase (ArOx) small subunit containing a Rieske (2Fe-S) cluster</fullName>
    </submittedName>
</protein>
<keyword evidence="5" id="KW-0812">Transmembrane</keyword>
<organism evidence="7 8">
    <name type="scientific">Deinococcus deserti (strain DSM 17065 / CIP 109153 / LMG 22923 / VCD115)</name>
    <dbReference type="NCBI Taxonomy" id="546414"/>
    <lineage>
        <taxon>Bacteria</taxon>
        <taxon>Thermotogati</taxon>
        <taxon>Deinococcota</taxon>
        <taxon>Deinococci</taxon>
        <taxon>Deinococcales</taxon>
        <taxon>Deinococcaceae</taxon>
        <taxon>Deinococcus</taxon>
    </lineage>
</organism>
<sequence length="203" mass="21874">MKLPEVPGPQVSAGAKRLTRRAVLERWWMLPVAGTVGAFGFMGWYASQVTLGKRGAGEPGFQPGPAMRVATLSALSRDWADVNFSYAGRPCTLLRVPQAVPGGLEAPEGRHVVAFSRVCTHLGCAVNLVRDPEVLAFAFNYRPPRGEQHPQLGCRCHYSVFDPLRAGAAVFGKANGPLPRVRLELRGDDIYATGIEPAPQLGT</sequence>
<evidence type="ECO:0000256" key="1">
    <source>
        <dbReference type="ARBA" id="ARBA00022714"/>
    </source>
</evidence>
<dbReference type="EMBL" id="CP001114">
    <property type="protein sequence ID" value="ACO45694.1"/>
    <property type="molecule type" value="Genomic_DNA"/>
</dbReference>
<evidence type="ECO:0000256" key="2">
    <source>
        <dbReference type="ARBA" id="ARBA00022723"/>
    </source>
</evidence>
<dbReference type="HOGENOM" id="CLU_1445473_0_0_0"/>
<dbReference type="KEGG" id="ddr:Deide_08260"/>
<evidence type="ECO:0000256" key="4">
    <source>
        <dbReference type="ARBA" id="ARBA00023014"/>
    </source>
</evidence>
<dbReference type="RefSeq" id="WP_012692817.1">
    <property type="nucleotide sequence ID" value="NC_012526.1"/>
</dbReference>
<gene>
    <name evidence="7" type="ordered locus">Deide_08260</name>
</gene>
<keyword evidence="5" id="KW-0472">Membrane</keyword>
<keyword evidence="4" id="KW-0411">Iron-sulfur</keyword>
<keyword evidence="5" id="KW-1133">Transmembrane helix</keyword>
<dbReference type="SUPFAM" id="SSF50022">
    <property type="entry name" value="ISP domain"/>
    <property type="match status" value="1"/>
</dbReference>
<evidence type="ECO:0000256" key="5">
    <source>
        <dbReference type="SAM" id="Phobius"/>
    </source>
</evidence>
<dbReference type="PaxDb" id="546414-Deide_08260"/>
<evidence type="ECO:0000256" key="3">
    <source>
        <dbReference type="ARBA" id="ARBA00023004"/>
    </source>
</evidence>
<dbReference type="AlphaFoldDB" id="C1D1H0"/>
<dbReference type="Gene3D" id="2.102.10.10">
    <property type="entry name" value="Rieske [2Fe-2S] iron-sulphur domain"/>
    <property type="match status" value="1"/>
</dbReference>
<reference evidence="7 8" key="1">
    <citation type="journal article" date="2009" name="PLoS Genet.">
        <title>Alliance of proteomics and genomics to unravel the specificities of Sahara bacterium Deinococcus deserti.</title>
        <authorList>
            <person name="de Groot A."/>
            <person name="Dulermo R."/>
            <person name="Ortet P."/>
            <person name="Blanchard L."/>
            <person name="Guerin P."/>
            <person name="Fernandez B."/>
            <person name="Vacherie B."/>
            <person name="Dossat C."/>
            <person name="Jolivet E."/>
            <person name="Siguier P."/>
            <person name="Chandler M."/>
            <person name="Barakat M."/>
            <person name="Dedieu A."/>
            <person name="Barbe V."/>
            <person name="Heulin T."/>
            <person name="Sommer S."/>
            <person name="Achouak W."/>
            <person name="Armengaud J."/>
        </authorList>
    </citation>
    <scope>NUCLEOTIDE SEQUENCE [LARGE SCALE GENOMIC DNA]</scope>
    <source>
        <strain evidence="8">DSM 17065 / CIP 109153 / LMG 22923 / VCD115</strain>
    </source>
</reference>